<evidence type="ECO:0000313" key="2">
    <source>
        <dbReference type="Proteomes" id="UP001596108"/>
    </source>
</evidence>
<protein>
    <recommendedName>
        <fullName evidence="3">Carboxypeptidase regulatory-like domain-containing protein</fullName>
    </recommendedName>
</protein>
<name>A0ABW0QX85_9BACL</name>
<dbReference type="RefSeq" id="WP_378111302.1">
    <property type="nucleotide sequence ID" value="NZ_JBHSNC010000024.1"/>
</dbReference>
<dbReference type="InterPro" id="IPR008969">
    <property type="entry name" value="CarboxyPept-like_regulatory"/>
</dbReference>
<reference evidence="2" key="1">
    <citation type="journal article" date="2019" name="Int. J. Syst. Evol. Microbiol.">
        <title>The Global Catalogue of Microorganisms (GCM) 10K type strain sequencing project: providing services to taxonomists for standard genome sequencing and annotation.</title>
        <authorList>
            <consortium name="The Broad Institute Genomics Platform"/>
            <consortium name="The Broad Institute Genome Sequencing Center for Infectious Disease"/>
            <person name="Wu L."/>
            <person name="Ma J."/>
        </authorList>
    </citation>
    <scope>NUCLEOTIDE SEQUENCE [LARGE SCALE GENOMIC DNA]</scope>
    <source>
        <strain evidence="2">CGMCC 1.18578</strain>
    </source>
</reference>
<gene>
    <name evidence="1" type="ORF">ACFPQ4_08205</name>
</gene>
<dbReference type="EMBL" id="JBHSNC010000024">
    <property type="protein sequence ID" value="MFC5529430.1"/>
    <property type="molecule type" value="Genomic_DNA"/>
</dbReference>
<proteinExistence type="predicted"/>
<keyword evidence="2" id="KW-1185">Reference proteome</keyword>
<comment type="caution">
    <text evidence="1">The sequence shown here is derived from an EMBL/GenBank/DDBJ whole genome shotgun (WGS) entry which is preliminary data.</text>
</comment>
<organism evidence="1 2">
    <name type="scientific">Cohnella yongneupensis</name>
    <dbReference type="NCBI Taxonomy" id="425006"/>
    <lineage>
        <taxon>Bacteria</taxon>
        <taxon>Bacillati</taxon>
        <taxon>Bacillota</taxon>
        <taxon>Bacilli</taxon>
        <taxon>Bacillales</taxon>
        <taxon>Paenibacillaceae</taxon>
        <taxon>Cohnella</taxon>
    </lineage>
</organism>
<accession>A0ABW0QX85</accession>
<evidence type="ECO:0008006" key="3">
    <source>
        <dbReference type="Google" id="ProtNLM"/>
    </source>
</evidence>
<dbReference type="SUPFAM" id="SSF49464">
    <property type="entry name" value="Carboxypeptidase regulatory domain-like"/>
    <property type="match status" value="1"/>
</dbReference>
<evidence type="ECO:0000313" key="1">
    <source>
        <dbReference type="EMBL" id="MFC5529430.1"/>
    </source>
</evidence>
<sequence>MFIFLHNIKGTLKSKDGTPVSGAWLQLHGTGTNSKSYNVKVNDGAFSLRLPDSYYTIDGYWDEESQAQIQLFYTFQVTGGKPVPDRLALIVPDNNVMGTVKRYDGVSVDGVYLNIHSENAGRHNFGYNTKVNNGSFALFLADGNYVVDGYLDPEMQKKIQVHYPFQVVKGKSRSNPLKVIVSKEHIVEALYREGHH</sequence>
<dbReference type="Proteomes" id="UP001596108">
    <property type="component" value="Unassembled WGS sequence"/>
</dbReference>